<evidence type="ECO:0000313" key="2">
    <source>
        <dbReference type="Proteomes" id="UP000006548"/>
    </source>
</evidence>
<dbReference type="InParanoid" id="A0A1I9LPH3"/>
<keyword evidence="2" id="KW-1185">Reference proteome</keyword>
<accession>A0A1I9LPH3</accession>
<reference evidence="1 2" key="1">
    <citation type="journal article" date="2000" name="Nature">
        <title>Sequence and analysis of chromosome 3 of the plant Arabidopsis thaliana.</title>
        <authorList>
            <consortium name="European Union Chromosome 3 Arabidopsis Sequencing Consortium"/>
            <consortium name="Institute for Genomic Research"/>
            <consortium name="Kazusa DNA Research Institute"/>
            <person name="Salanoubat M."/>
            <person name="Lemcke K."/>
            <person name="Rieger M."/>
            <person name="Ansorge W."/>
            <person name="Unseld M."/>
            <person name="Fartmann B."/>
            <person name="Valle G."/>
            <person name="Blocker H."/>
            <person name="Perez-Alonso M."/>
            <person name="Obermaier B."/>
            <person name="Delseny M."/>
            <person name="Boutry M."/>
            <person name="Grivell L.A."/>
            <person name="Mache R."/>
            <person name="Puigdomenech P."/>
            <person name="De Simone V."/>
            <person name="Choisne N."/>
            <person name="Artiguenave F."/>
            <person name="Robert C."/>
            <person name="Brottier P."/>
            <person name="Wincker P."/>
            <person name="Cattolico L."/>
            <person name="Weissenbach J."/>
            <person name="Saurin W."/>
            <person name="Quetier F."/>
            <person name="Schafer M."/>
            <person name="Muller-Auer S."/>
            <person name="Gabel C."/>
            <person name="Fuchs M."/>
            <person name="Benes V."/>
            <person name="Wurmbach E."/>
            <person name="Drzonek H."/>
            <person name="Erfle H."/>
            <person name="Jordan N."/>
            <person name="Bangert S."/>
            <person name="Wiedelmann R."/>
            <person name="Kranz H."/>
            <person name="Voss H."/>
            <person name="Holland R."/>
            <person name="Brandt P."/>
            <person name="Nyakatura G."/>
            <person name="Vezzi A."/>
            <person name="D'Angelo M."/>
            <person name="Pallavicini A."/>
            <person name="Toppo S."/>
            <person name="Simionati B."/>
            <person name="Conrad A."/>
            <person name="Hornischer K."/>
            <person name="Kauer G."/>
            <person name="Lohnert T.H."/>
            <person name="Nordsiek G."/>
            <person name="Reichelt J."/>
            <person name="Scharfe M."/>
            <person name="Schon O."/>
            <person name="Bargues M."/>
            <person name="Terol J."/>
            <person name="Climent J."/>
            <person name="Navarro P."/>
            <person name="Collado C."/>
            <person name="Perez-Perez A."/>
            <person name="Ottenwalder B."/>
            <person name="Duchemin D."/>
            <person name="Cooke R."/>
            <person name="Laudie M."/>
            <person name="Berger-Llauro C."/>
            <person name="Purnelle B."/>
            <person name="Masuy D."/>
            <person name="de Haan M."/>
            <person name="Maarse A.C."/>
            <person name="Alcaraz J.P."/>
            <person name="Cottet A."/>
            <person name="Casacuberta E."/>
            <person name="Monfort A."/>
            <person name="Argiriou A."/>
            <person name="flores M."/>
            <person name="Liguori R."/>
            <person name="Vitale D."/>
            <person name="Mannhaupt G."/>
            <person name="Haase D."/>
            <person name="Schoof H."/>
            <person name="Rudd S."/>
            <person name="Zaccaria P."/>
            <person name="Mewes H.W."/>
            <person name="Mayer K.F."/>
            <person name="Kaul S."/>
            <person name="Town C.D."/>
            <person name="Koo H.L."/>
            <person name="Tallon L.J."/>
            <person name="Jenkins J."/>
            <person name="Rooney T."/>
            <person name="Rizzo M."/>
            <person name="Walts A."/>
            <person name="Utterback T."/>
            <person name="Fujii C.Y."/>
            <person name="Shea T.P."/>
            <person name="Creasy T.H."/>
            <person name="Haas B."/>
            <person name="Maiti R."/>
            <person name="Wu D."/>
            <person name="Peterson J."/>
            <person name="Van Aken S."/>
            <person name="Pai G."/>
            <person name="Militscher J."/>
            <person name="Sellers P."/>
            <person name="Gill J.E."/>
            <person name="Feldblyum T.V."/>
            <person name="Preuss D."/>
            <person name="Lin X."/>
            <person name="Nierman W.C."/>
            <person name="Salzberg S.L."/>
            <person name="White O."/>
            <person name="Venter J.C."/>
            <person name="Fraser C.M."/>
            <person name="Kaneko T."/>
            <person name="Nakamura Y."/>
            <person name="Sato S."/>
            <person name="Kato T."/>
            <person name="Asamizu E."/>
            <person name="Sasamoto S."/>
            <person name="Kimura T."/>
            <person name="Idesawa K."/>
            <person name="Kawashima K."/>
            <person name="Kishida Y."/>
            <person name="Kiyokawa C."/>
            <person name="Kohara M."/>
            <person name="Matsumoto M."/>
            <person name="Matsuno A."/>
            <person name="Muraki A."/>
            <person name="Nakayama S."/>
            <person name="Nakazaki N."/>
            <person name="Shinpo S."/>
            <person name="Takeuchi C."/>
            <person name="Wada T."/>
            <person name="Watanabe A."/>
            <person name="Yamada M."/>
            <person name="Yasuda M."/>
            <person name="Tabata S."/>
        </authorList>
    </citation>
    <scope>NUCLEOTIDE SEQUENCE [LARGE SCALE GENOMIC DNA]</scope>
    <source>
        <strain evidence="2">cv. Columbia</strain>
    </source>
</reference>
<dbReference type="Proteomes" id="UP000006548">
    <property type="component" value="Chromosome 3"/>
</dbReference>
<proteinExistence type="predicted"/>
<reference evidence="2" key="2">
    <citation type="journal article" date="2017" name="Plant J.">
        <title>Araport11: a complete reannotation of the Arabidopsis thaliana reference genome.</title>
        <authorList>
            <person name="Cheng C.Y."/>
            <person name="Krishnakumar V."/>
            <person name="Chan A.P."/>
            <person name="Thibaud-Nissen F."/>
            <person name="Schobel S."/>
            <person name="Town C.D."/>
        </authorList>
    </citation>
    <scope>GENOME REANNOTATION</scope>
    <source>
        <strain evidence="2">cv. Columbia</strain>
    </source>
</reference>
<dbReference type="EMBL" id="CP002686">
    <property type="protein sequence ID" value="ANM64481.1"/>
    <property type="molecule type" value="Genomic_DNA"/>
</dbReference>
<organism evidence="1 2">
    <name type="scientific">Arabidopsis thaliana</name>
    <name type="common">Mouse-ear cress</name>
    <dbReference type="NCBI Taxonomy" id="3702"/>
    <lineage>
        <taxon>Eukaryota</taxon>
        <taxon>Viridiplantae</taxon>
        <taxon>Streptophyta</taxon>
        <taxon>Embryophyta</taxon>
        <taxon>Tracheophyta</taxon>
        <taxon>Spermatophyta</taxon>
        <taxon>Magnoliopsida</taxon>
        <taxon>eudicotyledons</taxon>
        <taxon>Gunneridae</taxon>
        <taxon>Pentapetalae</taxon>
        <taxon>rosids</taxon>
        <taxon>malvids</taxon>
        <taxon>Brassicales</taxon>
        <taxon>Brassicaceae</taxon>
        <taxon>Camelineae</taxon>
        <taxon>Arabidopsis</taxon>
    </lineage>
</organism>
<dbReference type="KEGG" id="ath:AT3G29173"/>
<sequence>REEVFSDVPLWLRQRPAFLVVLLLTEEEEEEDEEDLQVYIKWSHNPSKLN</sequence>
<evidence type="ECO:0000313" key="1">
    <source>
        <dbReference type="EMBL" id="ANM64481.1"/>
    </source>
</evidence>
<gene>
    <name evidence="1" type="ordered locus">At3g29173</name>
</gene>
<protein>
    <submittedName>
        <fullName evidence="1">Uncharacterized protein</fullName>
    </submittedName>
</protein>
<dbReference type="AlphaFoldDB" id="A0A1I9LPH3"/>
<feature type="non-terminal residue" evidence="1">
    <location>
        <position position="1"/>
    </location>
</feature>
<dbReference type="RefSeq" id="NP_001326506.1">
    <property type="nucleotide sequence ID" value="NM_001339012.1"/>
</dbReference>
<name>A0A1I9LPH3_ARATH</name>
<dbReference type="GeneID" id="28719337"/>
<dbReference type="TAIR" id="AT3G29173"/>